<organism evidence="2 3">
    <name type="scientific">Mycena pura</name>
    <dbReference type="NCBI Taxonomy" id="153505"/>
    <lineage>
        <taxon>Eukaryota</taxon>
        <taxon>Fungi</taxon>
        <taxon>Dikarya</taxon>
        <taxon>Basidiomycota</taxon>
        <taxon>Agaricomycotina</taxon>
        <taxon>Agaricomycetes</taxon>
        <taxon>Agaricomycetidae</taxon>
        <taxon>Agaricales</taxon>
        <taxon>Marasmiineae</taxon>
        <taxon>Mycenaceae</taxon>
        <taxon>Mycena</taxon>
    </lineage>
</organism>
<evidence type="ECO:0000313" key="2">
    <source>
        <dbReference type="EMBL" id="KAJ7202902.1"/>
    </source>
</evidence>
<dbReference type="Proteomes" id="UP001219525">
    <property type="component" value="Unassembled WGS sequence"/>
</dbReference>
<feature type="compositionally biased region" description="Polar residues" evidence="1">
    <location>
        <begin position="1"/>
        <end position="12"/>
    </location>
</feature>
<dbReference type="AlphaFoldDB" id="A0AAD6V5A3"/>
<dbReference type="EMBL" id="JARJCW010000053">
    <property type="protein sequence ID" value="KAJ7202902.1"/>
    <property type="molecule type" value="Genomic_DNA"/>
</dbReference>
<feature type="non-terminal residue" evidence="2">
    <location>
        <position position="1"/>
    </location>
</feature>
<accession>A0AAD6V5A3</accession>
<comment type="caution">
    <text evidence="2">The sequence shown here is derived from an EMBL/GenBank/DDBJ whole genome shotgun (WGS) entry which is preliminary data.</text>
</comment>
<keyword evidence="3" id="KW-1185">Reference proteome</keyword>
<sequence length="155" mass="16947">MASGSPTANAGIQPNPLHESPRPSAHTVTPPVGPEVLPKSESFRDVTPEAEQSLSLITLESLNTTVPMPQTAPEAEQILHYLSSHRAICASERELFHKRLHQTLICQIMHSEIDMASQKIMAVDGDISKFRAAIRPHVSGVRFNAHCCSSCFGKR</sequence>
<evidence type="ECO:0000313" key="3">
    <source>
        <dbReference type="Proteomes" id="UP001219525"/>
    </source>
</evidence>
<evidence type="ECO:0000256" key="1">
    <source>
        <dbReference type="SAM" id="MobiDB-lite"/>
    </source>
</evidence>
<reference evidence="2" key="1">
    <citation type="submission" date="2023-03" db="EMBL/GenBank/DDBJ databases">
        <title>Massive genome expansion in bonnet fungi (Mycena s.s.) driven by repeated elements and novel gene families across ecological guilds.</title>
        <authorList>
            <consortium name="Lawrence Berkeley National Laboratory"/>
            <person name="Harder C.B."/>
            <person name="Miyauchi S."/>
            <person name="Viragh M."/>
            <person name="Kuo A."/>
            <person name="Thoen E."/>
            <person name="Andreopoulos B."/>
            <person name="Lu D."/>
            <person name="Skrede I."/>
            <person name="Drula E."/>
            <person name="Henrissat B."/>
            <person name="Morin E."/>
            <person name="Kohler A."/>
            <person name="Barry K."/>
            <person name="LaButti K."/>
            <person name="Morin E."/>
            <person name="Salamov A."/>
            <person name="Lipzen A."/>
            <person name="Mereny Z."/>
            <person name="Hegedus B."/>
            <person name="Baldrian P."/>
            <person name="Stursova M."/>
            <person name="Weitz H."/>
            <person name="Taylor A."/>
            <person name="Grigoriev I.V."/>
            <person name="Nagy L.G."/>
            <person name="Martin F."/>
            <person name="Kauserud H."/>
        </authorList>
    </citation>
    <scope>NUCLEOTIDE SEQUENCE</scope>
    <source>
        <strain evidence="2">9144</strain>
    </source>
</reference>
<name>A0AAD6V5A3_9AGAR</name>
<protein>
    <submittedName>
        <fullName evidence="2">Uncharacterized protein</fullName>
    </submittedName>
</protein>
<feature type="region of interest" description="Disordered" evidence="1">
    <location>
        <begin position="1"/>
        <end position="48"/>
    </location>
</feature>
<proteinExistence type="predicted"/>
<gene>
    <name evidence="2" type="ORF">GGX14DRAFT_462845</name>
</gene>